<evidence type="ECO:0000256" key="3">
    <source>
        <dbReference type="ARBA" id="ARBA00022840"/>
    </source>
</evidence>
<evidence type="ECO:0000256" key="4">
    <source>
        <dbReference type="PIRSR" id="PIRSR006806-1"/>
    </source>
</evidence>
<dbReference type="GO" id="GO:0030272">
    <property type="term" value="F:5-formyltetrahydrofolate cyclo-ligase activity"/>
    <property type="evidence" value="ECO:0007669"/>
    <property type="project" value="UniProtKB-EC"/>
</dbReference>
<evidence type="ECO:0000256" key="1">
    <source>
        <dbReference type="ARBA" id="ARBA00010638"/>
    </source>
</evidence>
<dbReference type="EMBL" id="CP002360">
    <property type="protein sequence ID" value="AEE97348.1"/>
    <property type="molecule type" value="Genomic_DNA"/>
</dbReference>
<evidence type="ECO:0000256" key="5">
    <source>
        <dbReference type="RuleBase" id="RU361279"/>
    </source>
</evidence>
<gene>
    <name evidence="6" type="ordered locus">Mahau_2176</name>
</gene>
<evidence type="ECO:0000313" key="7">
    <source>
        <dbReference type="Proteomes" id="UP000008457"/>
    </source>
</evidence>
<reference evidence="6 7" key="2">
    <citation type="journal article" date="2011" name="Stand. Genomic Sci.">
        <title>Complete genome sequence of Mahella australiensis type strain (50-1 BON).</title>
        <authorList>
            <person name="Sikorski J."/>
            <person name="Teshima H."/>
            <person name="Nolan M."/>
            <person name="Lucas S."/>
            <person name="Hammon N."/>
            <person name="Deshpande S."/>
            <person name="Cheng J.F."/>
            <person name="Pitluck S."/>
            <person name="Liolios K."/>
            <person name="Pagani I."/>
            <person name="Ivanova N."/>
            <person name="Huntemann M."/>
            <person name="Mavromatis K."/>
            <person name="Ovchinikova G."/>
            <person name="Pati A."/>
            <person name="Tapia R."/>
            <person name="Han C."/>
            <person name="Goodwin L."/>
            <person name="Chen A."/>
            <person name="Palaniappan K."/>
            <person name="Land M."/>
            <person name="Hauser L."/>
            <person name="Ngatchou-Djao O.D."/>
            <person name="Rohde M."/>
            <person name="Pukall R."/>
            <person name="Spring S."/>
            <person name="Abt B."/>
            <person name="Goker M."/>
            <person name="Detter J.C."/>
            <person name="Woyke T."/>
            <person name="Bristow J."/>
            <person name="Markowitz V."/>
            <person name="Hugenholtz P."/>
            <person name="Eisen J.A."/>
            <person name="Kyrpides N.C."/>
            <person name="Klenk H.P."/>
            <person name="Lapidus A."/>
        </authorList>
    </citation>
    <scope>NUCLEOTIDE SEQUENCE [LARGE SCALE GENOMIC DNA]</scope>
    <source>
        <strain evidence="7">DSM 15567 / CIP 107919 / 50-1 BON</strain>
    </source>
</reference>
<accession>F4A305</accession>
<dbReference type="InterPro" id="IPR002698">
    <property type="entry name" value="FTHF_cligase"/>
</dbReference>
<keyword evidence="2 4" id="KW-0547">Nucleotide-binding</keyword>
<keyword evidence="5" id="KW-0479">Metal-binding</keyword>
<proteinExistence type="inferred from homology"/>
<feature type="binding site" evidence="4">
    <location>
        <position position="51"/>
    </location>
    <ligand>
        <name>substrate</name>
    </ligand>
</feature>
<dbReference type="PIRSF" id="PIRSF006806">
    <property type="entry name" value="FTHF_cligase"/>
    <property type="match status" value="1"/>
</dbReference>
<dbReference type="Proteomes" id="UP000008457">
    <property type="component" value="Chromosome"/>
</dbReference>
<dbReference type="GO" id="GO:0005524">
    <property type="term" value="F:ATP binding"/>
    <property type="evidence" value="ECO:0007669"/>
    <property type="project" value="UniProtKB-KW"/>
</dbReference>
<dbReference type="RefSeq" id="WP_013781775.1">
    <property type="nucleotide sequence ID" value="NC_015520.1"/>
</dbReference>
<dbReference type="GO" id="GO:0035999">
    <property type="term" value="P:tetrahydrofolate interconversion"/>
    <property type="evidence" value="ECO:0007669"/>
    <property type="project" value="TreeGrafter"/>
</dbReference>
<dbReference type="EC" id="6.3.3.2" evidence="5"/>
<feature type="binding site" evidence="4">
    <location>
        <begin position="135"/>
        <end position="143"/>
    </location>
    <ligand>
        <name>ATP</name>
        <dbReference type="ChEBI" id="CHEBI:30616"/>
    </ligand>
</feature>
<dbReference type="GO" id="GO:0009396">
    <property type="term" value="P:folic acid-containing compound biosynthetic process"/>
    <property type="evidence" value="ECO:0007669"/>
    <property type="project" value="TreeGrafter"/>
</dbReference>
<dbReference type="GO" id="GO:0046872">
    <property type="term" value="F:metal ion binding"/>
    <property type="evidence" value="ECO:0007669"/>
    <property type="project" value="UniProtKB-KW"/>
</dbReference>
<evidence type="ECO:0000256" key="2">
    <source>
        <dbReference type="ARBA" id="ARBA00022741"/>
    </source>
</evidence>
<organism evidence="6 7">
    <name type="scientific">Mahella australiensis (strain DSM 15567 / CIP 107919 / 50-1 BON)</name>
    <dbReference type="NCBI Taxonomy" id="697281"/>
    <lineage>
        <taxon>Bacteria</taxon>
        <taxon>Bacillati</taxon>
        <taxon>Bacillota</taxon>
        <taxon>Clostridia</taxon>
        <taxon>Thermoanaerobacterales</taxon>
        <taxon>Thermoanaerobacterales Family IV. Incertae Sedis</taxon>
        <taxon>Mahella</taxon>
    </lineage>
</organism>
<dbReference type="Pfam" id="PF01812">
    <property type="entry name" value="5-FTHF_cyc-lig"/>
    <property type="match status" value="1"/>
</dbReference>
<dbReference type="NCBIfam" id="TIGR02727">
    <property type="entry name" value="MTHFS_bact"/>
    <property type="match status" value="1"/>
</dbReference>
<dbReference type="InterPro" id="IPR037171">
    <property type="entry name" value="NagB/RpiA_transferase-like"/>
</dbReference>
<feature type="binding site" evidence="4">
    <location>
        <begin position="5"/>
        <end position="9"/>
    </location>
    <ligand>
        <name>ATP</name>
        <dbReference type="ChEBI" id="CHEBI:30616"/>
    </ligand>
</feature>
<feature type="binding site" evidence="4">
    <location>
        <position position="56"/>
    </location>
    <ligand>
        <name>substrate</name>
    </ligand>
</feature>
<dbReference type="PANTHER" id="PTHR23407:SF1">
    <property type="entry name" value="5-FORMYLTETRAHYDROFOLATE CYCLO-LIGASE"/>
    <property type="match status" value="1"/>
</dbReference>
<keyword evidence="7" id="KW-1185">Reference proteome</keyword>
<evidence type="ECO:0000313" key="6">
    <source>
        <dbReference type="EMBL" id="AEE97348.1"/>
    </source>
</evidence>
<name>F4A305_MAHA5</name>
<sequence>MSKEKKLIRQAVLEKRSRLTPLEAAQKSEAICRAVVATRTFVSARFIMAYIDARNEVQTECIIRQAWAEGKRLAVPVCIPQTHTLLVSELTSFEELRDGFYGIKEPMEEYMRPASPEQLDIIIVPAVAYDRRGYRIGYGGGYYDRFLSSLDKDIVTIGIAFDIQIVGEVPVQPFDIPVDMVITESGIIKGEKS</sequence>
<dbReference type="InterPro" id="IPR024185">
    <property type="entry name" value="FTHF_cligase-like_sf"/>
</dbReference>
<dbReference type="STRING" id="697281.Mahau_2176"/>
<comment type="similarity">
    <text evidence="1 5">Belongs to the 5-formyltetrahydrofolate cyclo-ligase family.</text>
</comment>
<dbReference type="AlphaFoldDB" id="F4A305"/>
<dbReference type="KEGG" id="mas:Mahau_2176"/>
<reference evidence="7" key="1">
    <citation type="submission" date="2010-11" db="EMBL/GenBank/DDBJ databases">
        <title>The complete genome of Mahella australiensis DSM 15567.</title>
        <authorList>
            <consortium name="US DOE Joint Genome Institute (JGI-PGF)"/>
            <person name="Lucas S."/>
            <person name="Copeland A."/>
            <person name="Lapidus A."/>
            <person name="Bruce D."/>
            <person name="Goodwin L."/>
            <person name="Pitluck S."/>
            <person name="Kyrpides N."/>
            <person name="Mavromatis K."/>
            <person name="Pagani I."/>
            <person name="Ivanova N."/>
            <person name="Teshima H."/>
            <person name="Brettin T."/>
            <person name="Detter J.C."/>
            <person name="Han C."/>
            <person name="Tapia R."/>
            <person name="Land M."/>
            <person name="Hauser L."/>
            <person name="Markowitz V."/>
            <person name="Cheng J.-F."/>
            <person name="Hugenholtz P."/>
            <person name="Woyke T."/>
            <person name="Wu D."/>
            <person name="Spring S."/>
            <person name="Pukall R."/>
            <person name="Steenblock K."/>
            <person name="Schneider S."/>
            <person name="Klenk H.-P."/>
            <person name="Eisen J.A."/>
        </authorList>
    </citation>
    <scope>NUCLEOTIDE SEQUENCE [LARGE SCALE GENOMIC DNA]</scope>
    <source>
        <strain evidence="7">DSM 15567 / CIP 107919 / 50-1 BON</strain>
    </source>
</reference>
<protein>
    <recommendedName>
        <fullName evidence="5">5-formyltetrahydrofolate cyclo-ligase</fullName>
        <ecNumber evidence="5">6.3.3.2</ecNumber>
    </recommendedName>
</protein>
<dbReference type="PANTHER" id="PTHR23407">
    <property type="entry name" value="ATPASE INHIBITOR/5-FORMYLTETRAHYDROFOLATE CYCLO-LIGASE"/>
    <property type="match status" value="1"/>
</dbReference>
<dbReference type="OrthoDB" id="9801938at2"/>
<comment type="cofactor">
    <cofactor evidence="5">
        <name>Mg(2+)</name>
        <dbReference type="ChEBI" id="CHEBI:18420"/>
    </cofactor>
</comment>
<dbReference type="Gene3D" id="3.40.50.10420">
    <property type="entry name" value="NagB/RpiA/CoA transferase-like"/>
    <property type="match status" value="1"/>
</dbReference>
<dbReference type="SUPFAM" id="SSF100950">
    <property type="entry name" value="NagB/RpiA/CoA transferase-like"/>
    <property type="match status" value="1"/>
</dbReference>
<dbReference type="HOGENOM" id="CLU_066245_2_2_9"/>
<keyword evidence="5" id="KW-0460">Magnesium</keyword>
<keyword evidence="3 4" id="KW-0067">ATP-binding</keyword>
<dbReference type="eggNOG" id="COG0212">
    <property type="taxonomic scope" value="Bacteria"/>
</dbReference>
<comment type="catalytic activity">
    <reaction evidence="5">
        <text>(6S)-5-formyl-5,6,7,8-tetrahydrofolate + ATP = (6R)-5,10-methenyltetrahydrofolate + ADP + phosphate</text>
        <dbReference type="Rhea" id="RHEA:10488"/>
        <dbReference type="ChEBI" id="CHEBI:30616"/>
        <dbReference type="ChEBI" id="CHEBI:43474"/>
        <dbReference type="ChEBI" id="CHEBI:57455"/>
        <dbReference type="ChEBI" id="CHEBI:57457"/>
        <dbReference type="ChEBI" id="CHEBI:456216"/>
        <dbReference type="EC" id="6.3.3.2"/>
    </reaction>
</comment>